<gene>
    <name evidence="2" type="ORF">EV184_13924</name>
</gene>
<evidence type="ECO:0000313" key="2">
    <source>
        <dbReference type="EMBL" id="TCN17293.1"/>
    </source>
</evidence>
<name>A0A4R2AUD3_9HYPH</name>
<proteinExistence type="predicted"/>
<dbReference type="EMBL" id="SLVU01000039">
    <property type="protein sequence ID" value="TCN17293.1"/>
    <property type="molecule type" value="Genomic_DNA"/>
</dbReference>
<reference evidence="2 3" key="1">
    <citation type="submission" date="2019-03" db="EMBL/GenBank/DDBJ databases">
        <title>Genomic Encyclopedia of Type Strains, Phase IV (KMG-V): Genome sequencing to study the core and pangenomes of soil and plant-associated prokaryotes.</title>
        <authorList>
            <person name="Whitman W."/>
        </authorList>
    </citation>
    <scope>NUCLEOTIDE SEQUENCE [LARGE SCALE GENOMIC DNA]</scope>
    <source>
        <strain evidence="2 3">23C40</strain>
    </source>
</reference>
<evidence type="ECO:0000313" key="3">
    <source>
        <dbReference type="Proteomes" id="UP000295043"/>
    </source>
</evidence>
<sequence>MTRQVDLYFDKIAGVAQRAVAAQTPPPPNPAPVFDTVQDATATAWSAVAVHPMSVLETEYVSVVQQAERSAGNNGDEKRERAFEAMSKFFLLSSEAPSLLQPDTEPLADNRIKDLKAQFDLVEIIAEKNASEALAELKPLIQAAAEIIAYVTSAEDLEFAGENIQTAATYLQLFEVPAENAGGAWASSHADPDKIGDYIAEIDKKLIQPLLSNDNAVASARSLYNIAPFYLFRLMHRFIGGDQAAPMDLDSKGVASGAATKAMHPPQWDWLIEWHETQIVLLKDRLSHLNTSLKASFKTNEDVIRFFLKGGRAMFTALGDARKGENDWDTGILINPNLSPEDWYSAYAAVNDTVSTFLDQARYGYTALLNRHKADLQPPAAIARQSVGPGELRYYSRLALQAEQDAERTRQGSGGLRPLASGTGQPAEIVAGRPRTRPVGVNGELIDVGLSKRNTVELLEHWLDVKIDEKEGVVSDGIPVPQLPYFVDDFSTIIREALATNTADRKLAKRLVRLKLVLESDDDAMVKAVKAASDALTAALPDSANAFGAGLATSTERLATWVLAGLIQSIPDLWLRQQWQESLDSYIAAQAPTLLAREKVAGIWQQVVTAINPADQVDCQTILCIQYAISTLSRRIVEDGVTVAQAIGGPDLTSVPLWKAVETAIGAVLTLNSDTRSGMFYISGGLAGRMQTMHADLSANDLMSVYPDGGVEIFYRPNQVQPAWAFRGLQQRLVSVLTGQPLTVELVSSTKGTAVLVKGTNPINNLAVANPSPILITILQEPASRACKTIDFVNGWPIASTRDLVRLFLARAADSHDFDLRQARKASSEFLLSDVLGQQLR</sequence>
<feature type="region of interest" description="Disordered" evidence="1">
    <location>
        <begin position="406"/>
        <end position="426"/>
    </location>
</feature>
<protein>
    <submittedName>
        <fullName evidence="2">Uncharacterized protein</fullName>
    </submittedName>
</protein>
<evidence type="ECO:0000256" key="1">
    <source>
        <dbReference type="SAM" id="MobiDB-lite"/>
    </source>
</evidence>
<organism evidence="2 3">
    <name type="scientific">Sinorhizobium americanum</name>
    <dbReference type="NCBI Taxonomy" id="194963"/>
    <lineage>
        <taxon>Bacteria</taxon>
        <taxon>Pseudomonadati</taxon>
        <taxon>Pseudomonadota</taxon>
        <taxon>Alphaproteobacteria</taxon>
        <taxon>Hyphomicrobiales</taxon>
        <taxon>Rhizobiaceae</taxon>
        <taxon>Sinorhizobium/Ensifer group</taxon>
        <taxon>Sinorhizobium</taxon>
    </lineage>
</organism>
<accession>A0A4R2AUD3</accession>
<dbReference type="AlphaFoldDB" id="A0A4R2AUD3"/>
<dbReference type="Proteomes" id="UP000295043">
    <property type="component" value="Unassembled WGS sequence"/>
</dbReference>
<comment type="caution">
    <text evidence="2">The sequence shown here is derived from an EMBL/GenBank/DDBJ whole genome shotgun (WGS) entry which is preliminary data.</text>
</comment>